<evidence type="ECO:0000313" key="2">
    <source>
        <dbReference type="EMBL" id="MBT9316855.1"/>
    </source>
</evidence>
<sequence length="264" mass="29570">MSGITSNVGGSGYNRNLRAGAHSKAQLVPRKQDKDKPTVGKSNRKPKHNIPFRTDSESHQRMLDAVAKSNSKSLNAWMNEQLIKAANEVLGQPQLETSKVQSKAIRLLIEDTHRAGELVDRLDELNLLDIDNWPPSGVLKFNRGLNHFLVGLDAIQPFLKSDTAQILVTPEELSQSKGIMHILEDITRTSTDEQVGIEFLTFFLMTALNTSDNNDPQFSKRFTDALNQFLQGLMKITKFLKEDKAQNAIKVLRVILTMIHEAKA</sequence>
<dbReference type="EMBL" id="JADOES010000034">
    <property type="protein sequence ID" value="MBT9316855.1"/>
    <property type="molecule type" value="Genomic_DNA"/>
</dbReference>
<proteinExistence type="predicted"/>
<reference evidence="2" key="1">
    <citation type="submission" date="2020-11" db="EMBL/GenBank/DDBJ databases">
        <authorList>
            <person name="Konstantinou D."/>
            <person name="Gkelis S."/>
            <person name="Popin R."/>
            <person name="Fewer D."/>
            <person name="Sivonen K."/>
        </authorList>
    </citation>
    <scope>NUCLEOTIDE SEQUENCE</scope>
    <source>
        <strain evidence="2">TAU-MAC 1115</strain>
    </source>
</reference>
<accession>A0A947GJB8</accession>
<organism evidence="2 3">
    <name type="scientific">Leptothoe spongobia TAU-MAC 1115</name>
    <dbReference type="NCBI Taxonomy" id="1967444"/>
    <lineage>
        <taxon>Bacteria</taxon>
        <taxon>Bacillati</taxon>
        <taxon>Cyanobacteriota</taxon>
        <taxon>Cyanophyceae</taxon>
        <taxon>Nodosilineales</taxon>
        <taxon>Cymatolegaceae</taxon>
        <taxon>Leptothoe</taxon>
        <taxon>Leptothoe spongobia</taxon>
    </lineage>
</organism>
<protein>
    <submittedName>
        <fullName evidence="2">Uncharacterized protein</fullName>
    </submittedName>
</protein>
<keyword evidence="3" id="KW-1185">Reference proteome</keyword>
<dbReference type="Proteomes" id="UP000717364">
    <property type="component" value="Unassembled WGS sequence"/>
</dbReference>
<dbReference type="AlphaFoldDB" id="A0A947GJB8"/>
<comment type="caution">
    <text evidence="2">The sequence shown here is derived from an EMBL/GenBank/DDBJ whole genome shotgun (WGS) entry which is preliminary data.</text>
</comment>
<name>A0A947GJB8_9CYAN</name>
<reference evidence="2" key="2">
    <citation type="journal article" date="2021" name="Mar. Drugs">
        <title>Genome Reduction and Secondary Metabolism of the Marine Sponge-Associated Cyanobacterium Leptothoe.</title>
        <authorList>
            <person name="Konstantinou D."/>
            <person name="Popin R.V."/>
            <person name="Fewer D.P."/>
            <person name="Sivonen K."/>
            <person name="Gkelis S."/>
        </authorList>
    </citation>
    <scope>NUCLEOTIDE SEQUENCE</scope>
    <source>
        <strain evidence="2">TAU-MAC 1115</strain>
    </source>
</reference>
<gene>
    <name evidence="2" type="ORF">IXB50_15610</name>
</gene>
<feature type="region of interest" description="Disordered" evidence="1">
    <location>
        <begin position="1"/>
        <end position="59"/>
    </location>
</feature>
<evidence type="ECO:0000256" key="1">
    <source>
        <dbReference type="SAM" id="MobiDB-lite"/>
    </source>
</evidence>
<evidence type="ECO:0000313" key="3">
    <source>
        <dbReference type="Proteomes" id="UP000717364"/>
    </source>
</evidence>